<feature type="transmembrane region" description="Helical" evidence="1">
    <location>
        <begin position="134"/>
        <end position="157"/>
    </location>
</feature>
<proteinExistence type="predicted"/>
<keyword evidence="1" id="KW-0812">Transmembrane</keyword>
<dbReference type="Proteomes" id="UP000037460">
    <property type="component" value="Unassembled WGS sequence"/>
</dbReference>
<keyword evidence="1" id="KW-0472">Membrane</keyword>
<dbReference type="EMBL" id="JWZX01000987">
    <property type="protein sequence ID" value="KOO35089.1"/>
    <property type="molecule type" value="Genomic_DNA"/>
</dbReference>
<sequence length="199" mass="23043">MQTSLSCHPRMPPDAETLLYLLNDVIFALLVAMFLYFAFIAIALQAMQQWLAIYQRLETGGQPRNPTETLASRQLDAMRVQLLDACSTLSRDKLERDTALKKTVESSCLYVSYYLSQVYHAQLKTLTDFTPSSWAILMVYFGTLGGALFFCAPWRSLTLFADWLWYGTSVYLSYRLIYHNFILRKMERDRWREGTPDDG</sequence>
<evidence type="ECO:0000313" key="2">
    <source>
        <dbReference type="EMBL" id="KOO35089.1"/>
    </source>
</evidence>
<name>A0A0M0K8G6_9EUKA</name>
<dbReference type="AlphaFoldDB" id="A0A0M0K8G6"/>
<reference evidence="3" key="1">
    <citation type="journal article" date="2015" name="PLoS Genet.">
        <title>Genome Sequence and Transcriptome Analyses of Chrysochromulina tobin: Metabolic Tools for Enhanced Algal Fitness in the Prominent Order Prymnesiales (Haptophyceae).</title>
        <authorList>
            <person name="Hovde B.T."/>
            <person name="Deodato C.R."/>
            <person name="Hunsperger H.M."/>
            <person name="Ryken S.A."/>
            <person name="Yost W."/>
            <person name="Jha R.K."/>
            <person name="Patterson J."/>
            <person name="Monnat R.J. Jr."/>
            <person name="Barlow S.B."/>
            <person name="Starkenburg S.R."/>
            <person name="Cattolico R.A."/>
        </authorList>
    </citation>
    <scope>NUCLEOTIDE SEQUENCE</scope>
    <source>
        <strain evidence="3">CCMP291</strain>
    </source>
</reference>
<evidence type="ECO:0000256" key="1">
    <source>
        <dbReference type="SAM" id="Phobius"/>
    </source>
</evidence>
<organism evidence="2 3">
    <name type="scientific">Chrysochromulina tobinii</name>
    <dbReference type="NCBI Taxonomy" id="1460289"/>
    <lineage>
        <taxon>Eukaryota</taxon>
        <taxon>Haptista</taxon>
        <taxon>Haptophyta</taxon>
        <taxon>Prymnesiophyceae</taxon>
        <taxon>Prymnesiales</taxon>
        <taxon>Chrysochromulinaceae</taxon>
        <taxon>Chrysochromulina</taxon>
    </lineage>
</organism>
<accession>A0A0M0K8G6</accession>
<keyword evidence="3" id="KW-1185">Reference proteome</keyword>
<protein>
    <submittedName>
        <fullName evidence="2">Uncharacterized protein</fullName>
    </submittedName>
</protein>
<feature type="transmembrane region" description="Helical" evidence="1">
    <location>
        <begin position="20"/>
        <end position="44"/>
    </location>
</feature>
<gene>
    <name evidence="2" type="ORF">Ctob_011633</name>
</gene>
<feature type="transmembrane region" description="Helical" evidence="1">
    <location>
        <begin position="163"/>
        <end position="183"/>
    </location>
</feature>
<keyword evidence="1" id="KW-1133">Transmembrane helix</keyword>
<comment type="caution">
    <text evidence="2">The sequence shown here is derived from an EMBL/GenBank/DDBJ whole genome shotgun (WGS) entry which is preliminary data.</text>
</comment>
<evidence type="ECO:0000313" key="3">
    <source>
        <dbReference type="Proteomes" id="UP000037460"/>
    </source>
</evidence>